<feature type="domain" description="Nephrocystin 3-like N-terminal" evidence="2">
    <location>
        <begin position="96"/>
        <end position="254"/>
    </location>
</feature>
<accession>A0A4Q2D317</accession>
<evidence type="ECO:0000256" key="1">
    <source>
        <dbReference type="ARBA" id="ARBA00022737"/>
    </source>
</evidence>
<dbReference type="OrthoDB" id="3038309at2759"/>
<reference evidence="3 4" key="1">
    <citation type="submission" date="2019-01" db="EMBL/GenBank/DDBJ databases">
        <title>Draft genome sequence of Psathyrella aberdarensis IHI B618.</title>
        <authorList>
            <person name="Buettner E."/>
            <person name="Kellner H."/>
        </authorList>
    </citation>
    <scope>NUCLEOTIDE SEQUENCE [LARGE SCALE GENOMIC DNA]</scope>
    <source>
        <strain evidence="3 4">IHI B618</strain>
    </source>
</reference>
<name>A0A4Q2D317_9AGAR</name>
<dbReference type="EMBL" id="SDEE01001136">
    <property type="protein sequence ID" value="RXW12741.1"/>
    <property type="molecule type" value="Genomic_DNA"/>
</dbReference>
<dbReference type="Pfam" id="PF24883">
    <property type="entry name" value="NPHP3_N"/>
    <property type="match status" value="1"/>
</dbReference>
<dbReference type="Gene3D" id="3.40.50.300">
    <property type="entry name" value="P-loop containing nucleotide triphosphate hydrolases"/>
    <property type="match status" value="1"/>
</dbReference>
<protein>
    <recommendedName>
        <fullName evidence="2">Nephrocystin 3-like N-terminal domain-containing protein</fullName>
    </recommendedName>
</protein>
<dbReference type="STRING" id="2316362.A0A4Q2D317"/>
<dbReference type="InterPro" id="IPR027417">
    <property type="entry name" value="P-loop_NTPase"/>
</dbReference>
<keyword evidence="4" id="KW-1185">Reference proteome</keyword>
<evidence type="ECO:0000313" key="4">
    <source>
        <dbReference type="Proteomes" id="UP000290288"/>
    </source>
</evidence>
<keyword evidence="1" id="KW-0677">Repeat</keyword>
<dbReference type="SUPFAM" id="SSF52540">
    <property type="entry name" value="P-loop containing nucleoside triphosphate hydrolases"/>
    <property type="match status" value="1"/>
</dbReference>
<proteinExistence type="predicted"/>
<comment type="caution">
    <text evidence="3">The sequence shown here is derived from an EMBL/GenBank/DDBJ whole genome shotgun (WGS) entry which is preliminary data.</text>
</comment>
<sequence length="642" mass="72679">MPPGIQFFSGAHNFHIDQQTVIVYQHTLTDLVSRLNPIADASHTRNIKISPPDSACFPGTRKKVIKEITDWADTIDEAGDGKIETVSSAVVVYTPTPHIFWLHGFAGCGKSAVSLKIADIFENSGRLLASYFFFRNAGDRSTMNRFAVTLAGQMASALPATVPLIEAALEADAGLLNNSVSLTRQLERLVYRPFRAVMEGDILEMTLTKGPFIIVIDGLDECDDKPGVEEFIDHMLLFFEENPTIPLHIFVASRVEQHIRERLDGDGVLLCNLDNHLPHEDIKKFLGSSFDSRAKRDRVIRAYVKAHGKWPTKLDMGKLLEHVGSSFILASTVFKFIVQSPTREDPLTPMARLPLTLEMNGLDGLYQQTLARSQHVPYFHDIISTITLLHRPLPIVGIAHFLDIEAFQVVHVLLNLQAIVHVPGSDEQGDVTVCHKSLRDFLVTQNRSGRFFVQPSFHLRMAYYYFCTMLTSPSYYNPTPFFYHWRSFVTATEPHSLIKQIDLFEANPPLYTWCPPTPGSFFLYGFSRSVFFLGPVSSPDVLPYMLTSWSKELALGIEYPDRIKPLVKSSRYLSWPIRQDKISIKFTERTYEALHQDLQRASTHIHSNFPEHLTQSSPTGEEPVYVMVNALNSWFWFTMVVT</sequence>
<dbReference type="Proteomes" id="UP000290288">
    <property type="component" value="Unassembled WGS sequence"/>
</dbReference>
<evidence type="ECO:0000259" key="2">
    <source>
        <dbReference type="Pfam" id="PF24883"/>
    </source>
</evidence>
<gene>
    <name evidence="3" type="ORF">EST38_g13114</name>
</gene>
<organism evidence="3 4">
    <name type="scientific">Candolleomyces aberdarensis</name>
    <dbReference type="NCBI Taxonomy" id="2316362"/>
    <lineage>
        <taxon>Eukaryota</taxon>
        <taxon>Fungi</taxon>
        <taxon>Dikarya</taxon>
        <taxon>Basidiomycota</taxon>
        <taxon>Agaricomycotina</taxon>
        <taxon>Agaricomycetes</taxon>
        <taxon>Agaricomycetidae</taxon>
        <taxon>Agaricales</taxon>
        <taxon>Agaricineae</taxon>
        <taxon>Psathyrellaceae</taxon>
        <taxon>Candolleomyces</taxon>
    </lineage>
</organism>
<dbReference type="InterPro" id="IPR056884">
    <property type="entry name" value="NPHP3-like_N"/>
</dbReference>
<evidence type="ECO:0000313" key="3">
    <source>
        <dbReference type="EMBL" id="RXW12741.1"/>
    </source>
</evidence>
<dbReference type="AlphaFoldDB" id="A0A4Q2D317"/>
<dbReference type="PANTHER" id="PTHR10039">
    <property type="entry name" value="AMELOGENIN"/>
    <property type="match status" value="1"/>
</dbReference>
<dbReference type="PANTHER" id="PTHR10039:SF14">
    <property type="entry name" value="NACHT DOMAIN-CONTAINING PROTEIN"/>
    <property type="match status" value="1"/>
</dbReference>